<protein>
    <submittedName>
        <fullName evidence="3">Uncharacterized protein</fullName>
    </submittedName>
</protein>
<evidence type="ECO:0000313" key="4">
    <source>
        <dbReference type="Proteomes" id="UP000483820"/>
    </source>
</evidence>
<proteinExistence type="predicted"/>
<sequence length="154" mass="17736">MRLHRVVRGGDQNTRHAEQQEDGLSALHSPPAPLLLLIRRLSLPKNETFLLIRVFCLVSIRTNPNTFCEDTFAQPNVDFLFNWTWFQAIPALIVYALFLRNGLRVVDEELTAEKSTRIRWYMTRVVCFAILHSILDVVLVCHMEAVSVVRGSFL</sequence>
<evidence type="ECO:0000313" key="3">
    <source>
        <dbReference type="EMBL" id="KAF1759641.1"/>
    </source>
</evidence>
<dbReference type="RefSeq" id="XP_053586099.1">
    <property type="nucleotide sequence ID" value="XM_053731327.1"/>
</dbReference>
<comment type="caution">
    <text evidence="3">The sequence shown here is derived from an EMBL/GenBank/DDBJ whole genome shotgun (WGS) entry which is preliminary data.</text>
</comment>
<keyword evidence="2" id="KW-1133">Transmembrane helix</keyword>
<keyword evidence="2" id="KW-0472">Membrane</keyword>
<dbReference type="Proteomes" id="UP000483820">
    <property type="component" value="Chromosome IV"/>
</dbReference>
<reference evidence="3 4" key="1">
    <citation type="submission" date="2019-12" db="EMBL/GenBank/DDBJ databases">
        <title>Chromosome-level assembly of the Caenorhabditis remanei genome.</title>
        <authorList>
            <person name="Teterina A.A."/>
            <person name="Willis J.H."/>
            <person name="Phillips P.C."/>
        </authorList>
    </citation>
    <scope>NUCLEOTIDE SEQUENCE [LARGE SCALE GENOMIC DNA]</scope>
    <source>
        <strain evidence="3 4">PX506</strain>
        <tissue evidence="3">Whole organism</tissue>
    </source>
</reference>
<feature type="transmembrane region" description="Helical" evidence="2">
    <location>
        <begin position="120"/>
        <end position="140"/>
    </location>
</feature>
<dbReference type="GeneID" id="78776253"/>
<evidence type="ECO:0000256" key="1">
    <source>
        <dbReference type="SAM" id="MobiDB-lite"/>
    </source>
</evidence>
<feature type="transmembrane region" description="Helical" evidence="2">
    <location>
        <begin position="80"/>
        <end position="99"/>
    </location>
</feature>
<dbReference type="AlphaFoldDB" id="A0A6A5GY69"/>
<name>A0A6A5GY69_CAERE</name>
<feature type="region of interest" description="Disordered" evidence="1">
    <location>
        <begin position="1"/>
        <end position="26"/>
    </location>
</feature>
<dbReference type="CTD" id="78776253"/>
<organism evidence="3 4">
    <name type="scientific">Caenorhabditis remanei</name>
    <name type="common">Caenorhabditis vulgaris</name>
    <dbReference type="NCBI Taxonomy" id="31234"/>
    <lineage>
        <taxon>Eukaryota</taxon>
        <taxon>Metazoa</taxon>
        <taxon>Ecdysozoa</taxon>
        <taxon>Nematoda</taxon>
        <taxon>Chromadorea</taxon>
        <taxon>Rhabditida</taxon>
        <taxon>Rhabditina</taxon>
        <taxon>Rhabditomorpha</taxon>
        <taxon>Rhabditoidea</taxon>
        <taxon>Rhabditidae</taxon>
        <taxon>Peloderinae</taxon>
        <taxon>Caenorhabditis</taxon>
    </lineage>
</organism>
<accession>A0A6A5GY69</accession>
<gene>
    <name evidence="3" type="ORF">GCK72_016108</name>
</gene>
<keyword evidence="2" id="KW-0812">Transmembrane</keyword>
<dbReference type="EMBL" id="WUAV01000004">
    <property type="protein sequence ID" value="KAF1759641.1"/>
    <property type="molecule type" value="Genomic_DNA"/>
</dbReference>
<evidence type="ECO:0000256" key="2">
    <source>
        <dbReference type="SAM" id="Phobius"/>
    </source>
</evidence>
<dbReference type="KEGG" id="crq:GCK72_016108"/>